<comment type="caution">
    <text evidence="4">The sequence shown here is derived from an EMBL/GenBank/DDBJ whole genome shotgun (WGS) entry which is preliminary data.</text>
</comment>
<dbReference type="GO" id="GO:0046872">
    <property type="term" value="F:metal ion binding"/>
    <property type="evidence" value="ECO:0007669"/>
    <property type="project" value="UniProtKB-KW"/>
</dbReference>
<feature type="domain" description="CMP/dCMP-type deaminase" evidence="3">
    <location>
        <begin position="200"/>
        <end position="328"/>
    </location>
</feature>
<dbReference type="Pfam" id="PF21440">
    <property type="entry name" value="aSelB_III"/>
    <property type="match status" value="1"/>
</dbReference>
<dbReference type="PANTHER" id="PTHR11079:SF156">
    <property type="entry name" value="INACTIVE TRNA-SPECIFIC ADENOSINE DEAMINASE-LIKE PROTEIN 3-RELATED"/>
    <property type="match status" value="1"/>
</dbReference>
<dbReference type="InterPro" id="IPR016193">
    <property type="entry name" value="Cytidine_deaminase-like"/>
</dbReference>
<dbReference type="Pfam" id="PF00383">
    <property type="entry name" value="dCMP_cyt_deam_1"/>
    <property type="match status" value="1"/>
</dbReference>
<evidence type="ECO:0000256" key="1">
    <source>
        <dbReference type="ARBA" id="ARBA00022694"/>
    </source>
</evidence>
<dbReference type="InterPro" id="IPR048956">
    <property type="entry name" value="SelB_III_arc"/>
</dbReference>
<evidence type="ECO:0000313" key="5">
    <source>
        <dbReference type="Proteomes" id="UP001107558"/>
    </source>
</evidence>
<evidence type="ECO:0000259" key="3">
    <source>
        <dbReference type="PROSITE" id="PS51747"/>
    </source>
</evidence>
<dbReference type="PROSITE" id="PS51747">
    <property type="entry name" value="CYT_DCMP_DEAMINASES_2"/>
    <property type="match status" value="1"/>
</dbReference>
<gene>
    <name evidence="4" type="ORF">PVAND_006574</name>
</gene>
<dbReference type="GO" id="GO:0002100">
    <property type="term" value="P:tRNA wobble adenosine to inosine editing"/>
    <property type="evidence" value="ECO:0007669"/>
    <property type="project" value="InterPro"/>
</dbReference>
<dbReference type="EMBL" id="JADBJN010000002">
    <property type="protein sequence ID" value="KAG5676765.1"/>
    <property type="molecule type" value="Genomic_DNA"/>
</dbReference>
<organism evidence="4 5">
    <name type="scientific">Polypedilum vanderplanki</name>
    <name type="common">Sleeping chironomid midge</name>
    <dbReference type="NCBI Taxonomy" id="319348"/>
    <lineage>
        <taxon>Eukaryota</taxon>
        <taxon>Metazoa</taxon>
        <taxon>Ecdysozoa</taxon>
        <taxon>Arthropoda</taxon>
        <taxon>Hexapoda</taxon>
        <taxon>Insecta</taxon>
        <taxon>Pterygota</taxon>
        <taxon>Neoptera</taxon>
        <taxon>Endopterygota</taxon>
        <taxon>Diptera</taxon>
        <taxon>Nematocera</taxon>
        <taxon>Chironomoidea</taxon>
        <taxon>Chironomidae</taxon>
        <taxon>Chironominae</taxon>
        <taxon>Polypedilum</taxon>
        <taxon>Polypedilum</taxon>
    </lineage>
</organism>
<sequence>MNELIKKTKIDDAEDQQMSPKIKAVLNDDLLILPTTKCYYASKILDKKNTKILINELNEKVPLKCVNYVRRVNTNNEILVCSTEEINDMRFEEFLKLRNVSHHFIDMLIKEARIVNIPVAQPKLKWQFERLTKMWPCKFYPNKYIESLWNNSIFNEIDQEQHMKFFKICLYLSKILNNNNIAIAVNPYNNRIVAFGYSKSTQNPVMHCVIDLIDQVAITQSGGVWSKEHSIEYYKIAEKTSIEFGIEFGEGFMEKSTTSVDNLQKFGPYLCTGYTIYLLNEPCMMCSMALLHSRAKRVFYYHGSSNGVLGTIIKLHTNKNLNHHYEVFRIIS</sequence>
<dbReference type="InterPro" id="IPR002125">
    <property type="entry name" value="CMP_dCMP_dom"/>
</dbReference>
<name>A0A9J6C4D2_POLVA</name>
<evidence type="ECO:0000256" key="2">
    <source>
        <dbReference type="ARBA" id="ARBA00038160"/>
    </source>
</evidence>
<evidence type="ECO:0000313" key="4">
    <source>
        <dbReference type="EMBL" id="KAG5676765.1"/>
    </source>
</evidence>
<dbReference type="GO" id="GO:0005634">
    <property type="term" value="C:nucleus"/>
    <property type="evidence" value="ECO:0007669"/>
    <property type="project" value="TreeGrafter"/>
</dbReference>
<dbReference type="GO" id="GO:0005737">
    <property type="term" value="C:cytoplasm"/>
    <property type="evidence" value="ECO:0007669"/>
    <property type="project" value="TreeGrafter"/>
</dbReference>
<keyword evidence="1" id="KW-0819">tRNA processing</keyword>
<accession>A0A9J6C4D2</accession>
<dbReference type="AlphaFoldDB" id="A0A9J6C4D2"/>
<dbReference type="OrthoDB" id="3180714at2759"/>
<comment type="similarity">
    <text evidence="2">Belongs to the cytidine and deoxycytidylate deaminase family. ADAT3 subfamily.</text>
</comment>
<dbReference type="Proteomes" id="UP001107558">
    <property type="component" value="Chromosome 2"/>
</dbReference>
<dbReference type="SUPFAM" id="SSF53927">
    <property type="entry name" value="Cytidine deaminase-like"/>
    <property type="match status" value="1"/>
</dbReference>
<dbReference type="GO" id="GO:0052717">
    <property type="term" value="F:tRNA-specific adenosine-34 deaminase activity"/>
    <property type="evidence" value="ECO:0007669"/>
    <property type="project" value="UniProtKB-EC"/>
</dbReference>
<reference evidence="4" key="1">
    <citation type="submission" date="2021-03" db="EMBL/GenBank/DDBJ databases">
        <title>Chromosome level genome of the anhydrobiotic midge Polypedilum vanderplanki.</title>
        <authorList>
            <person name="Yoshida Y."/>
            <person name="Kikawada T."/>
            <person name="Gusev O."/>
        </authorList>
    </citation>
    <scope>NUCLEOTIDE SEQUENCE</scope>
    <source>
        <strain evidence="4">NIAS01</strain>
        <tissue evidence="4">Whole body or cell culture</tissue>
    </source>
</reference>
<dbReference type="PANTHER" id="PTHR11079">
    <property type="entry name" value="CYTOSINE DEAMINASE FAMILY MEMBER"/>
    <property type="match status" value="1"/>
</dbReference>
<dbReference type="Gene3D" id="3.40.140.10">
    <property type="entry name" value="Cytidine Deaminase, domain 2"/>
    <property type="match status" value="1"/>
</dbReference>
<protein>
    <recommendedName>
        <fullName evidence="3">CMP/dCMP-type deaminase domain-containing protein</fullName>
    </recommendedName>
</protein>
<keyword evidence="5" id="KW-1185">Reference proteome</keyword>
<proteinExistence type="inferred from homology"/>